<evidence type="ECO:0000313" key="2">
    <source>
        <dbReference type="EMBL" id="PUE64319.1"/>
    </source>
</evidence>
<gene>
    <name evidence="2" type="ORF">B0174_06765</name>
</gene>
<dbReference type="AlphaFoldDB" id="A0A363CZ19"/>
<dbReference type="RefSeq" id="WP_108558975.1">
    <property type="nucleotide sequence ID" value="NZ_MUXE01000008.1"/>
</dbReference>
<evidence type="ECO:0000313" key="3">
    <source>
        <dbReference type="Proteomes" id="UP000251135"/>
    </source>
</evidence>
<evidence type="ECO:0000256" key="1">
    <source>
        <dbReference type="SAM" id="Coils"/>
    </source>
</evidence>
<feature type="coiled-coil region" evidence="1">
    <location>
        <begin position="69"/>
        <end position="121"/>
    </location>
</feature>
<comment type="caution">
    <text evidence="2">The sequence shown here is derived from an EMBL/GenBank/DDBJ whole genome shotgun (WGS) entry which is preliminary data.</text>
</comment>
<dbReference type="Proteomes" id="UP000251135">
    <property type="component" value="Unassembled WGS sequence"/>
</dbReference>
<name>A0A363CZ19_9BACT</name>
<keyword evidence="1" id="KW-0175">Coiled coil</keyword>
<sequence length="139" mass="16335">MIEKLYKLKKNQTDQKLMQKAQLMSKIEQIDIEIVLTQNRIDTASVEKHGAISDFMILTIHKNTMKMHIQKLKNEKNTLYMQAENLTKDIIELQKEAEQFSYILEEEKKELIKRILAAEEEASTEYIQSKYISKSKGLN</sequence>
<reference evidence="2 3" key="1">
    <citation type="submission" date="2017-02" db="EMBL/GenBank/DDBJ databases">
        <title>Arcobacter caeni sp. nov, a new Arcobacter species isolated from reclaimed water.</title>
        <authorList>
            <person name="Figueras M.J."/>
            <person name="Perez-Cataluna A."/>
            <person name="Salas-Masso N."/>
        </authorList>
    </citation>
    <scope>NUCLEOTIDE SEQUENCE [LARGE SCALE GENOMIC DNA]</scope>
    <source>
        <strain evidence="2 3">RW17-10</strain>
    </source>
</reference>
<organism evidence="2 3">
    <name type="scientific">Arcobacter caeni</name>
    <dbReference type="NCBI Taxonomy" id="1912877"/>
    <lineage>
        <taxon>Bacteria</taxon>
        <taxon>Pseudomonadati</taxon>
        <taxon>Campylobacterota</taxon>
        <taxon>Epsilonproteobacteria</taxon>
        <taxon>Campylobacterales</taxon>
        <taxon>Arcobacteraceae</taxon>
        <taxon>Arcobacter</taxon>
    </lineage>
</organism>
<keyword evidence="3" id="KW-1185">Reference proteome</keyword>
<protein>
    <submittedName>
        <fullName evidence="2">Uncharacterized protein</fullName>
    </submittedName>
</protein>
<accession>A0A363CZ19</accession>
<dbReference type="EMBL" id="MUXE01000008">
    <property type="protein sequence ID" value="PUE64319.1"/>
    <property type="molecule type" value="Genomic_DNA"/>
</dbReference>
<dbReference type="OrthoDB" id="5347766at2"/>
<proteinExistence type="predicted"/>